<dbReference type="Proteomes" id="UP000467841">
    <property type="component" value="Unassembled WGS sequence"/>
</dbReference>
<evidence type="ECO:0000313" key="2">
    <source>
        <dbReference type="Proteomes" id="UP000467841"/>
    </source>
</evidence>
<gene>
    <name evidence="1" type="ORF">MERR_LOCUS31337</name>
</gene>
<name>A0A6D2JSS1_9BRAS</name>
<comment type="caution">
    <text evidence="1">The sequence shown here is derived from an EMBL/GenBank/DDBJ whole genome shotgun (WGS) entry which is preliminary data.</text>
</comment>
<organism evidence="1 2">
    <name type="scientific">Microthlaspi erraticum</name>
    <dbReference type="NCBI Taxonomy" id="1685480"/>
    <lineage>
        <taxon>Eukaryota</taxon>
        <taxon>Viridiplantae</taxon>
        <taxon>Streptophyta</taxon>
        <taxon>Embryophyta</taxon>
        <taxon>Tracheophyta</taxon>
        <taxon>Spermatophyta</taxon>
        <taxon>Magnoliopsida</taxon>
        <taxon>eudicotyledons</taxon>
        <taxon>Gunneridae</taxon>
        <taxon>Pentapetalae</taxon>
        <taxon>rosids</taxon>
        <taxon>malvids</taxon>
        <taxon>Brassicales</taxon>
        <taxon>Brassicaceae</taxon>
        <taxon>Coluteocarpeae</taxon>
        <taxon>Microthlaspi</taxon>
    </lineage>
</organism>
<evidence type="ECO:0000313" key="1">
    <source>
        <dbReference type="EMBL" id="CAA7044102.1"/>
    </source>
</evidence>
<dbReference type="AlphaFoldDB" id="A0A6D2JSS1"/>
<keyword evidence="2" id="KW-1185">Reference proteome</keyword>
<protein>
    <submittedName>
        <fullName evidence="1">Uncharacterized protein</fullName>
    </submittedName>
</protein>
<proteinExistence type="predicted"/>
<dbReference type="EMBL" id="CACVBM020001293">
    <property type="protein sequence ID" value="CAA7044102.1"/>
    <property type="molecule type" value="Genomic_DNA"/>
</dbReference>
<reference evidence="1" key="1">
    <citation type="submission" date="2020-01" db="EMBL/GenBank/DDBJ databases">
        <authorList>
            <person name="Mishra B."/>
        </authorList>
    </citation>
    <scope>NUCLEOTIDE SEQUENCE [LARGE SCALE GENOMIC DNA]</scope>
</reference>
<sequence>MSSRNLDRYQSPFSRAWMSTTSEVGGVSEVSSKSGSMLLNLSRKLRSGSSLSCSSSNNSWSLQGFLVLMLSLKSDFQAGSALVLRGGISGTSSRAMVACLVVLDLLVSSSGIGSGSSRGGWFEGSITMKDDAVQSLRSRRKHDLITL</sequence>
<accession>A0A6D2JSS1</accession>